<evidence type="ECO:0000256" key="2">
    <source>
        <dbReference type="ARBA" id="ARBA00022692"/>
    </source>
</evidence>
<evidence type="ECO:0000256" key="5">
    <source>
        <dbReference type="SAM" id="Phobius"/>
    </source>
</evidence>
<keyword evidence="2 5" id="KW-0812">Transmembrane</keyword>
<gene>
    <name evidence="6" type="ORF">g.44994</name>
</gene>
<dbReference type="GO" id="GO:0022857">
    <property type="term" value="F:transmembrane transporter activity"/>
    <property type="evidence" value="ECO:0007669"/>
    <property type="project" value="InterPro"/>
</dbReference>
<feature type="transmembrane region" description="Helical" evidence="5">
    <location>
        <begin position="199"/>
        <end position="224"/>
    </location>
</feature>
<dbReference type="PANTHER" id="PTHR23507:SF1">
    <property type="entry name" value="FI18259P1-RELATED"/>
    <property type="match status" value="1"/>
</dbReference>
<evidence type="ECO:0000313" key="6">
    <source>
        <dbReference type="EMBL" id="JAS11060.1"/>
    </source>
</evidence>
<evidence type="ECO:0008006" key="7">
    <source>
        <dbReference type="Google" id="ProtNLM"/>
    </source>
</evidence>
<sequence length="274" mass="30269">FSFNMDGVLQCAGDTLRSITVEPMVAFYFLAVGISSFAGNILILQKACHPNLTSEPAYDLPCQDEMKAQGIFTSINAWRPFLESFMPLIFVIFLGAWSDTHGKRRRPMMFIPLAGELLRTAACIYCTYDWRVSPVITAALESFIKGISGGTMCFMFGAQTYITDITTVEQRTLRLGVMGGMAFIGTPVGMMLGSSLRKYIGFLNLFYITLSINVVTIVAGVLLVKNTAVEKSELGTFQGLFDATKFLQAVKTVFKKRTENKRAIVFMMTSVAPL</sequence>
<evidence type="ECO:0000256" key="3">
    <source>
        <dbReference type="ARBA" id="ARBA00022989"/>
    </source>
</evidence>
<comment type="subcellular location">
    <subcellularLocation>
        <location evidence="1">Membrane</location>
        <topology evidence="1">Multi-pass membrane protein</topology>
    </subcellularLocation>
</comment>
<evidence type="ECO:0000256" key="4">
    <source>
        <dbReference type="ARBA" id="ARBA00023136"/>
    </source>
</evidence>
<name>A0A1B6CCQ9_9HEMI</name>
<keyword evidence="3 5" id="KW-1133">Transmembrane helix</keyword>
<feature type="transmembrane region" description="Helical" evidence="5">
    <location>
        <begin position="175"/>
        <end position="193"/>
    </location>
</feature>
<proteinExistence type="predicted"/>
<feature type="non-terminal residue" evidence="6">
    <location>
        <position position="1"/>
    </location>
</feature>
<dbReference type="SUPFAM" id="SSF103473">
    <property type="entry name" value="MFS general substrate transporter"/>
    <property type="match status" value="1"/>
</dbReference>
<protein>
    <recommendedName>
        <fullName evidence="7">Major facilitator superfamily (MFS) profile domain-containing protein</fullName>
    </recommendedName>
</protein>
<organism evidence="6">
    <name type="scientific">Clastoptera arizonana</name>
    <name type="common">Arizona spittle bug</name>
    <dbReference type="NCBI Taxonomy" id="38151"/>
    <lineage>
        <taxon>Eukaryota</taxon>
        <taxon>Metazoa</taxon>
        <taxon>Ecdysozoa</taxon>
        <taxon>Arthropoda</taxon>
        <taxon>Hexapoda</taxon>
        <taxon>Insecta</taxon>
        <taxon>Pterygota</taxon>
        <taxon>Neoptera</taxon>
        <taxon>Paraneoptera</taxon>
        <taxon>Hemiptera</taxon>
        <taxon>Auchenorrhyncha</taxon>
        <taxon>Cercopoidea</taxon>
        <taxon>Clastopteridae</taxon>
        <taxon>Clastoptera</taxon>
    </lineage>
</organism>
<feature type="transmembrane region" description="Helical" evidence="5">
    <location>
        <begin position="25"/>
        <end position="44"/>
    </location>
</feature>
<reference evidence="6" key="1">
    <citation type="submission" date="2015-12" db="EMBL/GenBank/DDBJ databases">
        <title>De novo transcriptome assembly of four potential Pierce s Disease insect vectors from Arizona vineyards.</title>
        <authorList>
            <person name="Tassone E.E."/>
        </authorList>
    </citation>
    <scope>NUCLEOTIDE SEQUENCE</scope>
</reference>
<dbReference type="InterPro" id="IPR036259">
    <property type="entry name" value="MFS_trans_sf"/>
</dbReference>
<feature type="transmembrane region" description="Helical" evidence="5">
    <location>
        <begin position="77"/>
        <end position="97"/>
    </location>
</feature>
<dbReference type="EMBL" id="GEDC01026238">
    <property type="protein sequence ID" value="JAS11060.1"/>
    <property type="molecule type" value="Transcribed_RNA"/>
</dbReference>
<accession>A0A1B6CCQ9</accession>
<feature type="non-terminal residue" evidence="6">
    <location>
        <position position="274"/>
    </location>
</feature>
<dbReference type="GO" id="GO:0016020">
    <property type="term" value="C:membrane"/>
    <property type="evidence" value="ECO:0007669"/>
    <property type="project" value="UniProtKB-SubCell"/>
</dbReference>
<dbReference type="AlphaFoldDB" id="A0A1B6CCQ9"/>
<keyword evidence="4 5" id="KW-0472">Membrane</keyword>
<evidence type="ECO:0000256" key="1">
    <source>
        <dbReference type="ARBA" id="ARBA00004141"/>
    </source>
</evidence>
<dbReference type="Pfam" id="PF07690">
    <property type="entry name" value="MFS_1"/>
    <property type="match status" value="1"/>
</dbReference>
<dbReference type="InterPro" id="IPR011701">
    <property type="entry name" value="MFS"/>
</dbReference>
<dbReference type="Gene3D" id="1.20.1250.20">
    <property type="entry name" value="MFS general substrate transporter like domains"/>
    <property type="match status" value="1"/>
</dbReference>
<dbReference type="PANTHER" id="PTHR23507">
    <property type="entry name" value="ZGC:174356"/>
    <property type="match status" value="1"/>
</dbReference>